<dbReference type="EMBL" id="LR796237">
    <property type="protein sequence ID" value="CAB4129439.1"/>
    <property type="molecule type" value="Genomic_DNA"/>
</dbReference>
<gene>
    <name evidence="1" type="ORF">UFOVP116_8</name>
</gene>
<evidence type="ECO:0000313" key="1">
    <source>
        <dbReference type="EMBL" id="CAB4129439.1"/>
    </source>
</evidence>
<name>A0A6J5LCK2_9CAUD</name>
<accession>A0A6J5LCK2</accession>
<sequence length="224" mass="23687">MSIGSNATLFVPEFSATTVAGEFTFVGATYNNQSDFSGAGAYVVEVGNILYVPSIDLNTGIIIPGRLRRYTLSSVTIDNQATISGTMIWDENGSPDDTPANGVYCVISSASPNLRLGYPVSDQLYPELAVGSSVAAITSDMYNVIDSVVSALRPPDSTTYTYTADGNVDSSLEQIGTNQRISSYVYDTEGNVVSISESFMGINKVVTLAYDTNGNVSSITSTIV</sequence>
<organism evidence="1">
    <name type="scientific">uncultured Caudovirales phage</name>
    <dbReference type="NCBI Taxonomy" id="2100421"/>
    <lineage>
        <taxon>Viruses</taxon>
        <taxon>Duplodnaviria</taxon>
        <taxon>Heunggongvirae</taxon>
        <taxon>Uroviricota</taxon>
        <taxon>Caudoviricetes</taxon>
        <taxon>Peduoviridae</taxon>
        <taxon>Maltschvirus</taxon>
        <taxon>Maltschvirus maltsch</taxon>
    </lineage>
</organism>
<protein>
    <submittedName>
        <fullName evidence="1">Uncharacterized protein</fullName>
    </submittedName>
</protein>
<reference evidence="1" key="1">
    <citation type="submission" date="2020-04" db="EMBL/GenBank/DDBJ databases">
        <authorList>
            <person name="Chiriac C."/>
            <person name="Salcher M."/>
            <person name="Ghai R."/>
            <person name="Kavagutti S V."/>
        </authorList>
    </citation>
    <scope>NUCLEOTIDE SEQUENCE</scope>
</reference>
<dbReference type="Gene3D" id="2.180.10.10">
    <property type="entry name" value="RHS repeat-associated core"/>
    <property type="match status" value="1"/>
</dbReference>
<proteinExistence type="predicted"/>